<evidence type="ECO:0000256" key="1">
    <source>
        <dbReference type="ARBA" id="ARBA00009437"/>
    </source>
</evidence>
<dbReference type="PANTHER" id="PTHR30293">
    <property type="entry name" value="TRANSCRIPTIONAL REGULATORY PROTEIN NAC-RELATED"/>
    <property type="match status" value="1"/>
</dbReference>
<gene>
    <name evidence="7" type="ORF">CWN47_19760</name>
</gene>
<keyword evidence="4" id="KW-0010">Activator</keyword>
<evidence type="ECO:0000313" key="8">
    <source>
        <dbReference type="Proteomes" id="UP000234412"/>
    </source>
</evidence>
<evidence type="ECO:0000256" key="3">
    <source>
        <dbReference type="ARBA" id="ARBA00023125"/>
    </source>
</evidence>
<comment type="caution">
    <text evidence="7">The sequence shown here is derived from an EMBL/GenBank/DDBJ whole genome shotgun (WGS) entry which is preliminary data.</text>
</comment>
<sequence length="55" mass="6214">MELRQLRYFVRIVETGSMGRAALDLNIGVSALSQQIARLENELAIRLLQRTSRGV</sequence>
<evidence type="ECO:0000256" key="2">
    <source>
        <dbReference type="ARBA" id="ARBA00023015"/>
    </source>
</evidence>
<dbReference type="EMBL" id="PIDP01000766">
    <property type="protein sequence ID" value="PLM92989.1"/>
    <property type="molecule type" value="Genomic_DNA"/>
</dbReference>
<dbReference type="InterPro" id="IPR036390">
    <property type="entry name" value="WH_DNA-bd_sf"/>
</dbReference>
<evidence type="ECO:0000256" key="5">
    <source>
        <dbReference type="ARBA" id="ARBA00023163"/>
    </source>
</evidence>
<keyword evidence="2" id="KW-0805">Transcription regulation</keyword>
<dbReference type="SUPFAM" id="SSF46785">
    <property type="entry name" value="Winged helix' DNA-binding domain"/>
    <property type="match status" value="1"/>
</dbReference>
<evidence type="ECO:0000256" key="4">
    <source>
        <dbReference type="ARBA" id="ARBA00023159"/>
    </source>
</evidence>
<dbReference type="Gene3D" id="1.10.10.10">
    <property type="entry name" value="Winged helix-like DNA-binding domain superfamily/Winged helix DNA-binding domain"/>
    <property type="match status" value="1"/>
</dbReference>
<accession>A0A2N4YYB2</accession>
<dbReference type="Pfam" id="PF00126">
    <property type="entry name" value="HTH_1"/>
    <property type="match status" value="1"/>
</dbReference>
<dbReference type="GO" id="GO:0003700">
    <property type="term" value="F:DNA-binding transcription factor activity"/>
    <property type="evidence" value="ECO:0007669"/>
    <property type="project" value="InterPro"/>
</dbReference>
<dbReference type="GO" id="GO:2000142">
    <property type="term" value="P:regulation of DNA-templated transcription initiation"/>
    <property type="evidence" value="ECO:0007669"/>
    <property type="project" value="TreeGrafter"/>
</dbReference>
<feature type="non-terminal residue" evidence="7">
    <location>
        <position position="55"/>
    </location>
</feature>
<dbReference type="PROSITE" id="PS50931">
    <property type="entry name" value="HTH_LYSR"/>
    <property type="match status" value="1"/>
</dbReference>
<organism evidence="7 8">
    <name type="scientific">Klebsiella variicola</name>
    <dbReference type="NCBI Taxonomy" id="244366"/>
    <lineage>
        <taxon>Bacteria</taxon>
        <taxon>Pseudomonadati</taxon>
        <taxon>Pseudomonadota</taxon>
        <taxon>Gammaproteobacteria</taxon>
        <taxon>Enterobacterales</taxon>
        <taxon>Enterobacteriaceae</taxon>
        <taxon>Klebsiella/Raoultella group</taxon>
        <taxon>Klebsiella</taxon>
        <taxon>Klebsiella pneumoniae complex</taxon>
    </lineage>
</organism>
<dbReference type="GO" id="GO:0003677">
    <property type="term" value="F:DNA binding"/>
    <property type="evidence" value="ECO:0007669"/>
    <property type="project" value="UniProtKB-KW"/>
</dbReference>
<dbReference type="FunFam" id="1.10.10.10:FF:000001">
    <property type="entry name" value="LysR family transcriptional regulator"/>
    <property type="match status" value="1"/>
</dbReference>
<dbReference type="Proteomes" id="UP000234412">
    <property type="component" value="Unassembled WGS sequence"/>
</dbReference>
<name>A0A2N4YYB2_KLEVA</name>
<dbReference type="AlphaFoldDB" id="A0A2N4YYB2"/>
<proteinExistence type="inferred from homology"/>
<dbReference type="InterPro" id="IPR036388">
    <property type="entry name" value="WH-like_DNA-bd_sf"/>
</dbReference>
<protein>
    <submittedName>
        <fullName evidence="7">LysR family transcriptional regulator</fullName>
    </submittedName>
</protein>
<dbReference type="InterPro" id="IPR000847">
    <property type="entry name" value="LysR_HTH_N"/>
</dbReference>
<reference evidence="7 8" key="1">
    <citation type="submission" date="2017-11" db="EMBL/GenBank/DDBJ databases">
        <authorList>
            <person name="Han C.G."/>
        </authorList>
    </citation>
    <scope>NUCLEOTIDE SEQUENCE [LARGE SCALE GENOMIC DNA]</scope>
    <source>
        <strain evidence="7 8">A8</strain>
    </source>
</reference>
<feature type="domain" description="HTH lysR-type" evidence="6">
    <location>
        <begin position="1"/>
        <end position="55"/>
    </location>
</feature>
<keyword evidence="3" id="KW-0238">DNA-binding</keyword>
<dbReference type="PANTHER" id="PTHR30293:SF0">
    <property type="entry name" value="NITROGEN ASSIMILATION REGULATORY PROTEIN NAC"/>
    <property type="match status" value="1"/>
</dbReference>
<evidence type="ECO:0000313" key="7">
    <source>
        <dbReference type="EMBL" id="PLM92989.1"/>
    </source>
</evidence>
<evidence type="ECO:0000259" key="6">
    <source>
        <dbReference type="PROSITE" id="PS50931"/>
    </source>
</evidence>
<keyword evidence="5" id="KW-0804">Transcription</keyword>
<reference evidence="7 8" key="2">
    <citation type="submission" date="2018-01" db="EMBL/GenBank/DDBJ databases">
        <title>Genomic study of Klebsiella pneumoniae.</title>
        <authorList>
            <person name="Yang Y."/>
            <person name="Bicalho R."/>
        </authorList>
    </citation>
    <scope>NUCLEOTIDE SEQUENCE [LARGE SCALE GENOMIC DNA]</scope>
    <source>
        <strain evidence="7 8">A8</strain>
    </source>
</reference>
<comment type="similarity">
    <text evidence="1">Belongs to the LysR transcriptional regulatory family.</text>
</comment>